<evidence type="ECO:0000256" key="8">
    <source>
        <dbReference type="SAM" id="MobiDB-lite"/>
    </source>
</evidence>
<evidence type="ECO:0000256" key="2">
    <source>
        <dbReference type="ARBA" id="ARBA00006220"/>
    </source>
</evidence>
<evidence type="ECO:0000256" key="4">
    <source>
        <dbReference type="ARBA" id="ARBA00022723"/>
    </source>
</evidence>
<evidence type="ECO:0000256" key="6">
    <source>
        <dbReference type="ARBA" id="ARBA00022842"/>
    </source>
</evidence>
<comment type="catalytic activity">
    <reaction evidence="7">
        <text>diphosphate + H2O = 2 phosphate + H(+)</text>
        <dbReference type="Rhea" id="RHEA:24576"/>
        <dbReference type="ChEBI" id="CHEBI:15377"/>
        <dbReference type="ChEBI" id="CHEBI:15378"/>
        <dbReference type="ChEBI" id="CHEBI:33019"/>
        <dbReference type="ChEBI" id="CHEBI:43474"/>
        <dbReference type="EC" id="3.6.1.1"/>
    </reaction>
</comment>
<keyword evidence="4" id="KW-0479">Metal-binding</keyword>
<feature type="region of interest" description="Disordered" evidence="8">
    <location>
        <begin position="211"/>
        <end position="262"/>
    </location>
</feature>
<comment type="caution">
    <text evidence="9">The sequence shown here is derived from an EMBL/GenBank/DDBJ whole genome shotgun (WGS) entry which is preliminary data.</text>
</comment>
<dbReference type="GO" id="GO:0000287">
    <property type="term" value="F:magnesium ion binding"/>
    <property type="evidence" value="ECO:0007669"/>
    <property type="project" value="InterPro"/>
</dbReference>
<dbReference type="Gene3D" id="3.90.80.10">
    <property type="entry name" value="Inorganic pyrophosphatase"/>
    <property type="match status" value="1"/>
</dbReference>
<gene>
    <name evidence="9" type="ORF">RIF29_09962</name>
</gene>
<evidence type="ECO:0000256" key="1">
    <source>
        <dbReference type="ARBA" id="ARBA00001946"/>
    </source>
</evidence>
<evidence type="ECO:0000313" key="10">
    <source>
        <dbReference type="Proteomes" id="UP001372338"/>
    </source>
</evidence>
<comment type="cofactor">
    <cofactor evidence="1">
        <name>Mg(2+)</name>
        <dbReference type="ChEBI" id="CHEBI:18420"/>
    </cofactor>
</comment>
<keyword evidence="10" id="KW-1185">Reference proteome</keyword>
<dbReference type="InterPro" id="IPR036649">
    <property type="entry name" value="Pyrophosphatase_sf"/>
</dbReference>
<sequence>MILLMAFCDYIGNCIKILTLLSVDVVDVVHLNSQDSLLEEKVLSLEDENHVLRQIALSAPPKSNRSGVAKSFSEAISCLDWCDCMRCETGVKQIGERQRKIGEVLRVKPLAALAMIDEGELDRKIVAILLNDPKASLVNDVDDVEKHVHIPPHHYVIFFFFFNNWQKLLPNPFTSSTSLIFATTTLHETINRINGCHSRRPLVATEGLLTSSRKTPTNDQDHNFSWKISSTTEDQGVPQQGSEGNQFKPVFDVEVNVSTEAP</sequence>
<dbReference type="EMBL" id="JAYWIO010000002">
    <property type="protein sequence ID" value="KAK7281724.1"/>
    <property type="molecule type" value="Genomic_DNA"/>
</dbReference>
<keyword evidence="6" id="KW-0460">Magnesium</keyword>
<dbReference type="GO" id="GO:0005737">
    <property type="term" value="C:cytoplasm"/>
    <property type="evidence" value="ECO:0007669"/>
    <property type="project" value="InterPro"/>
</dbReference>
<name>A0AAN9IJV3_CROPI</name>
<dbReference type="GO" id="GO:0006796">
    <property type="term" value="P:phosphate-containing compound metabolic process"/>
    <property type="evidence" value="ECO:0007669"/>
    <property type="project" value="InterPro"/>
</dbReference>
<comment type="similarity">
    <text evidence="2">Belongs to the PPase family.</text>
</comment>
<dbReference type="Pfam" id="PF00719">
    <property type="entry name" value="Pyrophosphatase"/>
    <property type="match status" value="1"/>
</dbReference>
<dbReference type="SUPFAM" id="SSF50324">
    <property type="entry name" value="Inorganic pyrophosphatase"/>
    <property type="match status" value="1"/>
</dbReference>
<dbReference type="PANTHER" id="PTHR10286">
    <property type="entry name" value="INORGANIC PYROPHOSPHATASE"/>
    <property type="match status" value="1"/>
</dbReference>
<keyword evidence="5" id="KW-0378">Hydrolase</keyword>
<evidence type="ECO:0000256" key="5">
    <source>
        <dbReference type="ARBA" id="ARBA00022801"/>
    </source>
</evidence>
<feature type="compositionally biased region" description="Polar residues" evidence="8">
    <location>
        <begin position="226"/>
        <end position="245"/>
    </location>
</feature>
<proteinExistence type="inferred from homology"/>
<dbReference type="EC" id="3.6.1.1" evidence="3"/>
<dbReference type="Proteomes" id="UP001372338">
    <property type="component" value="Unassembled WGS sequence"/>
</dbReference>
<evidence type="ECO:0000256" key="7">
    <source>
        <dbReference type="ARBA" id="ARBA00047820"/>
    </source>
</evidence>
<reference evidence="9 10" key="1">
    <citation type="submission" date="2024-01" db="EMBL/GenBank/DDBJ databases">
        <title>The genomes of 5 underutilized Papilionoideae crops provide insights into root nodulation and disease resistanc.</title>
        <authorList>
            <person name="Yuan L."/>
        </authorList>
    </citation>
    <scope>NUCLEOTIDE SEQUENCE [LARGE SCALE GENOMIC DNA]</scope>
    <source>
        <strain evidence="9">ZHUSHIDOU_FW_LH</strain>
        <tissue evidence="9">Leaf</tissue>
    </source>
</reference>
<accession>A0AAN9IJV3</accession>
<dbReference type="InterPro" id="IPR008162">
    <property type="entry name" value="Pyrophosphatase"/>
</dbReference>
<evidence type="ECO:0000256" key="3">
    <source>
        <dbReference type="ARBA" id="ARBA00012146"/>
    </source>
</evidence>
<organism evidence="9 10">
    <name type="scientific">Crotalaria pallida</name>
    <name type="common">Smooth rattlebox</name>
    <name type="synonym">Crotalaria striata</name>
    <dbReference type="NCBI Taxonomy" id="3830"/>
    <lineage>
        <taxon>Eukaryota</taxon>
        <taxon>Viridiplantae</taxon>
        <taxon>Streptophyta</taxon>
        <taxon>Embryophyta</taxon>
        <taxon>Tracheophyta</taxon>
        <taxon>Spermatophyta</taxon>
        <taxon>Magnoliopsida</taxon>
        <taxon>eudicotyledons</taxon>
        <taxon>Gunneridae</taxon>
        <taxon>Pentapetalae</taxon>
        <taxon>rosids</taxon>
        <taxon>fabids</taxon>
        <taxon>Fabales</taxon>
        <taxon>Fabaceae</taxon>
        <taxon>Papilionoideae</taxon>
        <taxon>50 kb inversion clade</taxon>
        <taxon>genistoids sensu lato</taxon>
        <taxon>core genistoids</taxon>
        <taxon>Crotalarieae</taxon>
        <taxon>Crotalaria</taxon>
    </lineage>
</organism>
<protein>
    <recommendedName>
        <fullName evidence="3">inorganic diphosphatase</fullName>
        <ecNumber evidence="3">3.6.1.1</ecNumber>
    </recommendedName>
</protein>
<evidence type="ECO:0000313" key="9">
    <source>
        <dbReference type="EMBL" id="KAK7281724.1"/>
    </source>
</evidence>
<dbReference type="GO" id="GO:0004427">
    <property type="term" value="F:inorganic diphosphate phosphatase activity"/>
    <property type="evidence" value="ECO:0007669"/>
    <property type="project" value="UniProtKB-EC"/>
</dbReference>
<dbReference type="AlphaFoldDB" id="A0AAN9IJV3"/>